<evidence type="ECO:0008006" key="5">
    <source>
        <dbReference type="Google" id="ProtNLM"/>
    </source>
</evidence>
<dbReference type="AlphaFoldDB" id="A0A7K1UNY3"/>
<feature type="compositionally biased region" description="Polar residues" evidence="1">
    <location>
        <begin position="48"/>
        <end position="60"/>
    </location>
</feature>
<evidence type="ECO:0000313" key="3">
    <source>
        <dbReference type="EMBL" id="MVU76031.1"/>
    </source>
</evidence>
<feature type="chain" id="PRO_5038897459" description="DUF4352 domain-containing protein" evidence="2">
    <location>
        <begin position="24"/>
        <end position="317"/>
    </location>
</feature>
<keyword evidence="4" id="KW-1185">Reference proteome</keyword>
<evidence type="ECO:0000256" key="1">
    <source>
        <dbReference type="SAM" id="MobiDB-lite"/>
    </source>
</evidence>
<reference evidence="3 4" key="1">
    <citation type="submission" date="2019-12" db="EMBL/GenBank/DDBJ databases">
        <title>Nocardia sp. nov. ET3-3 isolated from soil.</title>
        <authorList>
            <person name="Kanchanasin P."/>
            <person name="Tanasupawat S."/>
            <person name="Yuki M."/>
            <person name="Kudo T."/>
        </authorList>
    </citation>
    <scope>NUCLEOTIDE SEQUENCE [LARGE SCALE GENOMIC DNA]</scope>
    <source>
        <strain evidence="3 4">ET3-3</strain>
    </source>
</reference>
<protein>
    <recommendedName>
        <fullName evidence="5">DUF4352 domain-containing protein</fullName>
    </recommendedName>
</protein>
<dbReference type="PROSITE" id="PS51257">
    <property type="entry name" value="PROKAR_LIPOPROTEIN"/>
    <property type="match status" value="1"/>
</dbReference>
<accession>A0A7K1UNY3</accession>
<keyword evidence="2" id="KW-0732">Signal</keyword>
<proteinExistence type="predicted"/>
<feature type="signal peptide" evidence="2">
    <location>
        <begin position="1"/>
        <end position="23"/>
    </location>
</feature>
<dbReference type="EMBL" id="WRPP01000001">
    <property type="protein sequence ID" value="MVU76031.1"/>
    <property type="molecule type" value="Genomic_DNA"/>
</dbReference>
<sequence>MRSKLTTIGAAVLIATSAMLMTACNDKDTAKGSPATSVSAVAPGGADRSTTTAKAGGSNSQATVRTINKTGWYEGFEITVDKATVTPDEFGGAKVLVDITYKNTSTKDGTLDIVPGVEVGGALDPGAGWDTPTVPGKGSAAGDVTTTVKKLDSADHLLDTVTVVYGTAADNQTKIPLKADTKADSVAPKTLNVSGKLVQDQTTVEITGGTITPSYKKGERNKMDLALHIKLVGGSGIAAGGSNIFYEYFSIKTPDGQSVVADIRGPIDELLDRNQTIDKADLFAIFVVPSPGTGPYVVSYDATKGASAAPSYSFTVS</sequence>
<evidence type="ECO:0000313" key="4">
    <source>
        <dbReference type="Proteomes" id="UP000466794"/>
    </source>
</evidence>
<organism evidence="3 4">
    <name type="scientific">Nocardia terrae</name>
    <dbReference type="NCBI Taxonomy" id="2675851"/>
    <lineage>
        <taxon>Bacteria</taxon>
        <taxon>Bacillati</taxon>
        <taxon>Actinomycetota</taxon>
        <taxon>Actinomycetes</taxon>
        <taxon>Mycobacteriales</taxon>
        <taxon>Nocardiaceae</taxon>
        <taxon>Nocardia</taxon>
    </lineage>
</organism>
<feature type="region of interest" description="Disordered" evidence="1">
    <location>
        <begin position="29"/>
        <end position="60"/>
    </location>
</feature>
<dbReference type="Proteomes" id="UP000466794">
    <property type="component" value="Unassembled WGS sequence"/>
</dbReference>
<evidence type="ECO:0000256" key="2">
    <source>
        <dbReference type="SAM" id="SignalP"/>
    </source>
</evidence>
<gene>
    <name evidence="3" type="ORF">GPX89_02090</name>
</gene>
<comment type="caution">
    <text evidence="3">The sequence shown here is derived from an EMBL/GenBank/DDBJ whole genome shotgun (WGS) entry which is preliminary data.</text>
</comment>
<dbReference type="RefSeq" id="WP_157354787.1">
    <property type="nucleotide sequence ID" value="NZ_WRPP01000001.1"/>
</dbReference>
<name>A0A7K1UNY3_9NOCA</name>